<dbReference type="SUPFAM" id="SSF52540">
    <property type="entry name" value="P-loop containing nucleoside triphosphate hydrolases"/>
    <property type="match status" value="1"/>
</dbReference>
<dbReference type="PROSITE" id="PS50837">
    <property type="entry name" value="NACHT"/>
    <property type="match status" value="1"/>
</dbReference>
<protein>
    <recommendedName>
        <fullName evidence="2">NACHT domain-containing protein</fullName>
    </recommendedName>
</protein>
<proteinExistence type="predicted"/>
<dbReference type="Pfam" id="PF24883">
    <property type="entry name" value="NPHP3_N"/>
    <property type="match status" value="1"/>
</dbReference>
<reference evidence="3" key="1">
    <citation type="submission" date="2023-06" db="EMBL/GenBank/DDBJ databases">
        <title>Genome-scale phylogeny and comparative genomics of the fungal order Sordariales.</title>
        <authorList>
            <consortium name="Lawrence Berkeley National Laboratory"/>
            <person name="Hensen N."/>
            <person name="Bonometti L."/>
            <person name="Westerberg I."/>
            <person name="Brannstrom I.O."/>
            <person name="Guillou S."/>
            <person name="Cros-Aarteil S."/>
            <person name="Calhoun S."/>
            <person name="Haridas S."/>
            <person name="Kuo A."/>
            <person name="Mondo S."/>
            <person name="Pangilinan J."/>
            <person name="Riley R."/>
            <person name="Labutti K."/>
            <person name="Andreopoulos B."/>
            <person name="Lipzen A."/>
            <person name="Chen C."/>
            <person name="Yanf M."/>
            <person name="Daum C."/>
            <person name="Ng V."/>
            <person name="Clum A."/>
            <person name="Steindorff A."/>
            <person name="Ohm R."/>
            <person name="Martin F."/>
            <person name="Silar P."/>
            <person name="Natvig D."/>
            <person name="Lalanne C."/>
            <person name="Gautier V."/>
            <person name="Ament-Velasquez S.L."/>
            <person name="Kruys A."/>
            <person name="Hutchinson M.I."/>
            <person name="Powell A.J."/>
            <person name="Barry K."/>
            <person name="Miller A.N."/>
            <person name="Grigoriev I.V."/>
            <person name="Debuchy R."/>
            <person name="Gladieux P."/>
            <person name="Thoren M.H."/>
            <person name="Johannesson H."/>
        </authorList>
    </citation>
    <scope>NUCLEOTIDE SEQUENCE</scope>
    <source>
        <strain evidence="3">CBS 307.81</strain>
    </source>
</reference>
<dbReference type="InterPro" id="IPR054471">
    <property type="entry name" value="GPIID_WHD"/>
</dbReference>
<dbReference type="InterPro" id="IPR027417">
    <property type="entry name" value="P-loop_NTPase"/>
</dbReference>
<dbReference type="AlphaFoldDB" id="A0AA39Z4M2"/>
<dbReference type="Proteomes" id="UP001174997">
    <property type="component" value="Unassembled WGS sequence"/>
</dbReference>
<dbReference type="EMBL" id="JAULSY010000123">
    <property type="protein sequence ID" value="KAK0664015.1"/>
    <property type="molecule type" value="Genomic_DNA"/>
</dbReference>
<evidence type="ECO:0000256" key="1">
    <source>
        <dbReference type="ARBA" id="ARBA00022737"/>
    </source>
</evidence>
<dbReference type="Gene3D" id="3.40.50.300">
    <property type="entry name" value="P-loop containing nucleotide triphosphate hydrolases"/>
    <property type="match status" value="1"/>
</dbReference>
<dbReference type="Pfam" id="PF22939">
    <property type="entry name" value="WHD_GPIID"/>
    <property type="match status" value="1"/>
</dbReference>
<name>A0AA39Z4M2_9PEZI</name>
<dbReference type="PANTHER" id="PTHR10039">
    <property type="entry name" value="AMELOGENIN"/>
    <property type="match status" value="1"/>
</dbReference>
<dbReference type="InterPro" id="IPR007111">
    <property type="entry name" value="NACHT_NTPase"/>
</dbReference>
<dbReference type="InterPro" id="IPR031348">
    <property type="entry name" value="PigL_N"/>
</dbReference>
<keyword evidence="4" id="KW-1185">Reference proteome</keyword>
<dbReference type="PANTHER" id="PTHR10039:SF16">
    <property type="entry name" value="GPI INOSITOL-DEACYLASE"/>
    <property type="match status" value="1"/>
</dbReference>
<keyword evidence="1" id="KW-0677">Repeat</keyword>
<organism evidence="3 4">
    <name type="scientific">Cercophora samala</name>
    <dbReference type="NCBI Taxonomy" id="330535"/>
    <lineage>
        <taxon>Eukaryota</taxon>
        <taxon>Fungi</taxon>
        <taxon>Dikarya</taxon>
        <taxon>Ascomycota</taxon>
        <taxon>Pezizomycotina</taxon>
        <taxon>Sordariomycetes</taxon>
        <taxon>Sordariomycetidae</taxon>
        <taxon>Sordariales</taxon>
        <taxon>Lasiosphaeriaceae</taxon>
        <taxon>Cercophora</taxon>
    </lineage>
</organism>
<feature type="domain" description="NACHT" evidence="2">
    <location>
        <begin position="216"/>
        <end position="364"/>
    </location>
</feature>
<sequence>MELAGSVVGIISFAIQTTECLIRYYTSVKDSKVNCTLTIQKLKNLASILQDLLGVFRGRKFKPHEKDLLHSIESAVRECEGHIQELHNEAKKFSESSSSSTASFARLAVRRVSYPLRESTLQKLSVVIDRICSNLSLALQVLNLEDSATLRDGIRDCQKMVNIERTDRLLVDLRRWLKSSDASAQYNDIISKQYPNTGKWFVKGPALSSWLAKPNSFLWLNGQAGCGKTVLASGAIQRVLSLRQSNPTVGVAYFYFAFKDTSKQTTVSMLCAVVQQLLNQVKPDSPAVGQLDRLMRANHDDTPPPESGLLSVLRTLVKQFNNTYIILDGLDECPRKAGRGRLLKAIEEIRHWADSRLHLLVSSRNEPDIRGYLRPATHEEVKVSNVDLDIETYVTGTLRNDRSLERMRQFHPLIQGALISRAEGSFRWVECMLNALESCPVVETRVKNLFSSVPFTLCETYERMLLDVDQVWAKDARKILTLLCSAKRPLTIAEVDEALRMGLGPEDILLCCPGLVVVDRNNVKLVHSSVREYLQSEHLARAQSHASNFRVCSVPAQRVPIRSW</sequence>
<comment type="caution">
    <text evidence="3">The sequence shown here is derived from an EMBL/GenBank/DDBJ whole genome shotgun (WGS) entry which is preliminary data.</text>
</comment>
<accession>A0AA39Z4M2</accession>
<dbReference type="InterPro" id="IPR056884">
    <property type="entry name" value="NPHP3-like_N"/>
</dbReference>
<dbReference type="Pfam" id="PF17111">
    <property type="entry name" value="PigL_N"/>
    <property type="match status" value="1"/>
</dbReference>
<evidence type="ECO:0000313" key="4">
    <source>
        <dbReference type="Proteomes" id="UP001174997"/>
    </source>
</evidence>
<gene>
    <name evidence="3" type="ORF">QBC41DRAFT_21492</name>
</gene>
<evidence type="ECO:0000313" key="3">
    <source>
        <dbReference type="EMBL" id="KAK0664015.1"/>
    </source>
</evidence>
<evidence type="ECO:0000259" key="2">
    <source>
        <dbReference type="PROSITE" id="PS50837"/>
    </source>
</evidence>